<keyword evidence="3" id="KW-0862">Zinc</keyword>
<evidence type="ECO:0000256" key="1">
    <source>
        <dbReference type="ARBA" id="ARBA00022723"/>
    </source>
</evidence>
<evidence type="ECO:0000259" key="5">
    <source>
        <dbReference type="PROSITE" id="PS50865"/>
    </source>
</evidence>
<dbReference type="GO" id="GO:0008270">
    <property type="term" value="F:zinc ion binding"/>
    <property type="evidence" value="ECO:0007669"/>
    <property type="project" value="UniProtKB-KW"/>
</dbReference>
<dbReference type="InParanoid" id="A0A0H2S1A1"/>
<evidence type="ECO:0000256" key="4">
    <source>
        <dbReference type="PROSITE-ProRule" id="PRU00134"/>
    </source>
</evidence>
<organism evidence="6 7">
    <name type="scientific">Schizopora paradoxa</name>
    <dbReference type="NCBI Taxonomy" id="27342"/>
    <lineage>
        <taxon>Eukaryota</taxon>
        <taxon>Fungi</taxon>
        <taxon>Dikarya</taxon>
        <taxon>Basidiomycota</taxon>
        <taxon>Agaricomycotina</taxon>
        <taxon>Agaricomycetes</taxon>
        <taxon>Hymenochaetales</taxon>
        <taxon>Schizoporaceae</taxon>
        <taxon>Schizopora</taxon>
    </lineage>
</organism>
<dbReference type="EMBL" id="KQ086017">
    <property type="protein sequence ID" value="KLO10801.1"/>
    <property type="molecule type" value="Genomic_DNA"/>
</dbReference>
<name>A0A0H2S1A1_9AGAM</name>
<dbReference type="SUPFAM" id="SSF144232">
    <property type="entry name" value="HIT/MYND zinc finger-like"/>
    <property type="match status" value="1"/>
</dbReference>
<gene>
    <name evidence="6" type="ORF">SCHPADRAFT_999338</name>
</gene>
<reference evidence="6 7" key="1">
    <citation type="submission" date="2015-04" db="EMBL/GenBank/DDBJ databases">
        <title>Complete genome sequence of Schizopora paradoxa KUC8140, a cosmopolitan wood degrader in East Asia.</title>
        <authorList>
            <consortium name="DOE Joint Genome Institute"/>
            <person name="Min B."/>
            <person name="Park H."/>
            <person name="Jang Y."/>
            <person name="Kim J.-J."/>
            <person name="Kim K.H."/>
            <person name="Pangilinan J."/>
            <person name="Lipzen A."/>
            <person name="Riley R."/>
            <person name="Grigoriev I.V."/>
            <person name="Spatafora J.W."/>
            <person name="Choi I.-G."/>
        </authorList>
    </citation>
    <scope>NUCLEOTIDE SEQUENCE [LARGE SCALE GENOMIC DNA]</scope>
    <source>
        <strain evidence="6 7">KUC8140</strain>
    </source>
</reference>
<dbReference type="Gene3D" id="6.10.140.2220">
    <property type="match status" value="1"/>
</dbReference>
<evidence type="ECO:0000313" key="7">
    <source>
        <dbReference type="Proteomes" id="UP000053477"/>
    </source>
</evidence>
<sequence>MKDEISERNVEVYQLPEEFRKHLIGLLRKNPSALFKMPQGPKIYFLYAFSDENVFSIYPDDVLPGVFRFCCGMVKELASLAENAIEADGSTWSSQMYHALLALEVLASSRMQQCVGSRDDRCIAPVLEHWDELFFGVKTLYRAARARDARMETHDARLVGSQFSDVLFKIFRNRTVLSSFRDDVELRKFMWTLWLSNGVLDSGGADLACGSISVVLMILSSYSREGKAHMGSAVMLPICMAICDDFGGKDTVAEIALMSAYQTLMSNDKKLIMKLLPQKVAILAMLAGSAVDPTLQIEKRISELDGVAKLIEGTVNAIKNAPDEDLIRNYWDSVMGGLVTLINRLATENYILLAHAIRSGLLRIPLVVQKIDDNILESTNEACCKLIESISLFFSYHSIIQALSEQFRLLTKEEEACMLADGAEGTIDFAWNTMKRYLVGSYAMMRMFDICMVPFPKCCNNCANPEAQHSFSQCARCMRVFYCSEKCQEMDLKAGRHLESCREVYGEGGPSSKDMPFLYFLANKQIRSRYLSLIGPGMFPSGGMLFVLDATETKDQETVIARPSGTANEELHQRRKRASDSYRVTDCRTTRPSAEENGEPIYYIQAMHREGRERCVVRYLPIDLDPQRFVPYGSSENESDILQEIMNDLHIKYAGADLKKSWTLSDRDGERIHLFDEVDTYFRDKFRK</sequence>
<evidence type="ECO:0000313" key="6">
    <source>
        <dbReference type="EMBL" id="KLO10801.1"/>
    </source>
</evidence>
<dbReference type="Pfam" id="PF01753">
    <property type="entry name" value="zf-MYND"/>
    <property type="match status" value="1"/>
</dbReference>
<dbReference type="AlphaFoldDB" id="A0A0H2S1A1"/>
<evidence type="ECO:0000256" key="3">
    <source>
        <dbReference type="ARBA" id="ARBA00022833"/>
    </source>
</evidence>
<dbReference type="InterPro" id="IPR002893">
    <property type="entry name" value="Znf_MYND"/>
</dbReference>
<protein>
    <recommendedName>
        <fullName evidence="5">MYND-type domain-containing protein</fullName>
    </recommendedName>
</protein>
<evidence type="ECO:0000256" key="2">
    <source>
        <dbReference type="ARBA" id="ARBA00022771"/>
    </source>
</evidence>
<feature type="domain" description="MYND-type" evidence="5">
    <location>
        <begin position="459"/>
        <end position="501"/>
    </location>
</feature>
<keyword evidence="1" id="KW-0479">Metal-binding</keyword>
<keyword evidence="7" id="KW-1185">Reference proteome</keyword>
<dbReference type="Proteomes" id="UP000053477">
    <property type="component" value="Unassembled WGS sequence"/>
</dbReference>
<keyword evidence="2 4" id="KW-0863">Zinc-finger</keyword>
<dbReference type="OrthoDB" id="3065134at2759"/>
<proteinExistence type="predicted"/>
<accession>A0A0H2S1A1</accession>
<dbReference type="PROSITE" id="PS50865">
    <property type="entry name" value="ZF_MYND_2"/>
    <property type="match status" value="1"/>
</dbReference>